<dbReference type="PRINTS" id="PR00507">
    <property type="entry name" value="N12N6MTFRASE"/>
</dbReference>
<dbReference type="Pfam" id="PF01170">
    <property type="entry name" value="UPF0020"/>
    <property type="match status" value="1"/>
</dbReference>
<dbReference type="CDD" id="cd11715">
    <property type="entry name" value="THUMP_AdoMetMT"/>
    <property type="match status" value="1"/>
</dbReference>
<dbReference type="Gene3D" id="3.30.2130.30">
    <property type="match status" value="1"/>
</dbReference>
<dbReference type="Pfam" id="PF22020">
    <property type="entry name" value="RlmL_1st"/>
    <property type="match status" value="1"/>
</dbReference>
<dbReference type="GO" id="GO:0008990">
    <property type="term" value="F:rRNA (guanine-N2-)-methyltransferase activity"/>
    <property type="evidence" value="ECO:0007669"/>
    <property type="project" value="TreeGrafter"/>
</dbReference>
<dbReference type="GO" id="GO:0070043">
    <property type="term" value="F:rRNA (guanine-N7-)-methyltransferase activity"/>
    <property type="evidence" value="ECO:0007669"/>
    <property type="project" value="TreeGrafter"/>
</dbReference>
<reference evidence="4 5" key="1">
    <citation type="journal article" date="2016" name="Genome Announc.">
        <title>Draft Genome Sequence of Paenibacillus amylolyticus Heshi-A3, Isolated from Fermented Rice Bran in a Japanese Fermented Seafood Dish.</title>
        <authorList>
            <person name="Akuzawa S."/>
            <person name="Nagaoka J."/>
            <person name="Kanekatsu M."/>
            <person name="Kubota E."/>
            <person name="Ohtake R."/>
            <person name="Suzuki T."/>
            <person name="Kanesaki Y."/>
        </authorList>
    </citation>
    <scope>NUCLEOTIDE SEQUENCE [LARGE SCALE GENOMIC DNA]</scope>
    <source>
        <strain evidence="4 5">Heshi-A3</strain>
    </source>
</reference>
<name>A0A100VJE6_PAEAM</name>
<dbReference type="SMART" id="SM00981">
    <property type="entry name" value="THUMP"/>
    <property type="match status" value="1"/>
</dbReference>
<feature type="domain" description="THUMP" evidence="3">
    <location>
        <begin position="61"/>
        <end position="158"/>
    </location>
</feature>
<sequence length="387" mass="43607">MNHMAQLQLIATSAMGLEAVVARELKQLGYEDVTIDNGRVFFTGDYIDICRCNLWLRSSDRVLVKMGEFPATTFDELFEGTKALPWEEWIPADGEFPVEGRSQKSQLSSVPASQGIVKKAIVEKLKLTYDTEWFPEDGSRYVIEVILLNDRALLTLDTTGPGLHKRGYRKLVTEAPLKETLAAALIQLSRWNVSRPFYDPCCGSGTMLIEAAMIGWNIAPGLRRTFNSEDWAVIPEELWEQAREEAFDAVRDDIPLQISGSDIDPEAIEVAMAAIKSAGFAKDIEVSVLPAHRARPQGDYGVIITNPPYGERLSEEKEVQKLLRSLGRSYLDMPTWSFFAITSTKAFEEYFGHKADKRRKLFNGRIETQYYQYLGPLPPRNKAPQSS</sequence>
<dbReference type="InterPro" id="IPR029063">
    <property type="entry name" value="SAM-dependent_MTases_sf"/>
</dbReference>
<dbReference type="InterPro" id="IPR004114">
    <property type="entry name" value="THUMP_dom"/>
</dbReference>
<dbReference type="PANTHER" id="PTHR47313:SF1">
    <property type="entry name" value="RIBOSOMAL RNA LARGE SUBUNIT METHYLTRANSFERASE K_L"/>
    <property type="match status" value="1"/>
</dbReference>
<reference evidence="5" key="2">
    <citation type="submission" date="2016-01" db="EMBL/GenBank/DDBJ databases">
        <title>Draft Genome Sequence of Paenibacillus amylolyticus Heshi-A3 that Was Isolated from Fermented Rice Bran with Aging Salted Mackerel, Which Was Named Heshiko as Traditional Fermented Seafood in Japan.</title>
        <authorList>
            <person name="Akuzawa S."/>
            <person name="Nakagawa J."/>
            <person name="Kanekatsu T."/>
            <person name="Kubota E."/>
            <person name="Ohtake R."/>
            <person name="Suzuki T."/>
            <person name="Kanesaki Y."/>
        </authorList>
    </citation>
    <scope>NUCLEOTIDE SEQUENCE [LARGE SCALE GENOMIC DNA]</scope>
    <source>
        <strain evidence="5">Heshi-A3</strain>
    </source>
</reference>
<organism evidence="4 5">
    <name type="scientific">Paenibacillus amylolyticus</name>
    <dbReference type="NCBI Taxonomy" id="1451"/>
    <lineage>
        <taxon>Bacteria</taxon>
        <taxon>Bacillati</taxon>
        <taxon>Bacillota</taxon>
        <taxon>Bacilli</taxon>
        <taxon>Bacillales</taxon>
        <taxon>Paenibacillaceae</taxon>
        <taxon>Paenibacillus</taxon>
    </lineage>
</organism>
<dbReference type="Proteomes" id="UP000069697">
    <property type="component" value="Unassembled WGS sequence"/>
</dbReference>
<dbReference type="InterPro" id="IPR000241">
    <property type="entry name" value="RlmKL-like_Mtase"/>
</dbReference>
<dbReference type="InterPro" id="IPR002052">
    <property type="entry name" value="DNA_methylase_N6_adenine_CS"/>
</dbReference>
<comment type="caution">
    <text evidence="4">The sequence shown here is derived from an EMBL/GenBank/DDBJ whole genome shotgun (WGS) entry which is preliminary data.</text>
</comment>
<dbReference type="Gene3D" id="3.40.50.150">
    <property type="entry name" value="Vaccinia Virus protein VP39"/>
    <property type="match status" value="1"/>
</dbReference>
<evidence type="ECO:0000256" key="2">
    <source>
        <dbReference type="ARBA" id="ARBA00022679"/>
    </source>
</evidence>
<keyword evidence="1 4" id="KW-0489">Methyltransferase</keyword>
<dbReference type="SUPFAM" id="SSF53335">
    <property type="entry name" value="S-adenosyl-L-methionine-dependent methyltransferases"/>
    <property type="match status" value="1"/>
</dbReference>
<evidence type="ECO:0000313" key="4">
    <source>
        <dbReference type="EMBL" id="GAS80799.1"/>
    </source>
</evidence>
<evidence type="ECO:0000313" key="5">
    <source>
        <dbReference type="Proteomes" id="UP000069697"/>
    </source>
</evidence>
<evidence type="ECO:0000259" key="3">
    <source>
        <dbReference type="SMART" id="SM00981"/>
    </source>
</evidence>
<evidence type="ECO:0000256" key="1">
    <source>
        <dbReference type="ARBA" id="ARBA00022603"/>
    </source>
</evidence>
<protein>
    <submittedName>
        <fullName evidence="4">RNA methyltransferase</fullName>
    </submittedName>
</protein>
<dbReference type="EMBL" id="BCNV01000001">
    <property type="protein sequence ID" value="GAS80799.1"/>
    <property type="molecule type" value="Genomic_DNA"/>
</dbReference>
<accession>A0A100VJE6</accession>
<gene>
    <name evidence="4" type="ORF">PAHA3_0872</name>
</gene>
<dbReference type="PANTHER" id="PTHR47313">
    <property type="entry name" value="RIBOSOMAL RNA LARGE SUBUNIT METHYLTRANSFERASE K/L"/>
    <property type="match status" value="1"/>
</dbReference>
<dbReference type="AlphaFoldDB" id="A0A100VJE6"/>
<proteinExistence type="predicted"/>
<dbReference type="InterPro" id="IPR054170">
    <property type="entry name" value="RlmL_1st"/>
</dbReference>
<keyword evidence="2 4" id="KW-0808">Transferase</keyword>
<dbReference type="GO" id="GO:0003723">
    <property type="term" value="F:RNA binding"/>
    <property type="evidence" value="ECO:0007669"/>
    <property type="project" value="InterPro"/>
</dbReference>
<dbReference type="Pfam" id="PF02926">
    <property type="entry name" value="THUMP"/>
    <property type="match status" value="1"/>
</dbReference>
<dbReference type="PROSITE" id="PS00092">
    <property type="entry name" value="N6_MTASE"/>
    <property type="match status" value="1"/>
</dbReference>